<dbReference type="SMART" id="SM00228">
    <property type="entry name" value="PDZ"/>
    <property type="match status" value="1"/>
</dbReference>
<evidence type="ECO:0000313" key="15">
    <source>
        <dbReference type="Proteomes" id="UP000314294"/>
    </source>
</evidence>
<evidence type="ECO:0000256" key="2">
    <source>
        <dbReference type="ARBA" id="ARBA00022473"/>
    </source>
</evidence>
<name>A0A4Z2I2V6_9TELE</name>
<dbReference type="GO" id="GO:0005737">
    <property type="term" value="C:cytoplasm"/>
    <property type="evidence" value="ECO:0007669"/>
    <property type="project" value="TreeGrafter"/>
</dbReference>
<evidence type="ECO:0000256" key="4">
    <source>
        <dbReference type="ARBA" id="ARBA00022553"/>
    </source>
</evidence>
<dbReference type="GO" id="GO:0051015">
    <property type="term" value="F:actin filament binding"/>
    <property type="evidence" value="ECO:0007669"/>
    <property type="project" value="TreeGrafter"/>
</dbReference>
<evidence type="ECO:0000256" key="8">
    <source>
        <dbReference type="ARBA" id="ARBA00023054"/>
    </source>
</evidence>
<keyword evidence="4" id="KW-0597">Phosphoprotein</keyword>
<dbReference type="GO" id="GO:0014069">
    <property type="term" value="C:postsynaptic density"/>
    <property type="evidence" value="ECO:0007669"/>
    <property type="project" value="TreeGrafter"/>
</dbReference>
<evidence type="ECO:0000256" key="5">
    <source>
        <dbReference type="ARBA" id="ARBA00022782"/>
    </source>
</evidence>
<keyword evidence="7" id="KW-0770">Synapse</keyword>
<dbReference type="GO" id="GO:0030425">
    <property type="term" value="C:dendrite"/>
    <property type="evidence" value="ECO:0007669"/>
    <property type="project" value="TreeGrafter"/>
</dbReference>
<keyword evidence="6" id="KW-0524">Neurogenesis</keyword>
<comment type="subcellular location">
    <subcellularLocation>
        <location evidence="1">Cytoplasm</location>
        <location evidence="1">Cytoskeleton</location>
    </subcellularLocation>
    <subcellularLocation>
        <location evidence="11">Synapse</location>
    </subcellularLocation>
</comment>
<evidence type="ECO:0000256" key="7">
    <source>
        <dbReference type="ARBA" id="ARBA00023018"/>
    </source>
</evidence>
<dbReference type="Gene3D" id="2.30.42.10">
    <property type="match status" value="1"/>
</dbReference>
<keyword evidence="10" id="KW-0206">Cytoskeleton</keyword>
<dbReference type="SUPFAM" id="SSF50156">
    <property type="entry name" value="PDZ domain-like"/>
    <property type="match status" value="1"/>
</dbReference>
<dbReference type="InterPro" id="IPR043446">
    <property type="entry name" value="Neurabin-like"/>
</dbReference>
<evidence type="ECO:0000313" key="14">
    <source>
        <dbReference type="EMBL" id="TNN72160.1"/>
    </source>
</evidence>
<proteinExistence type="predicted"/>
<dbReference type="GO" id="GO:0007015">
    <property type="term" value="P:actin filament organization"/>
    <property type="evidence" value="ECO:0007669"/>
    <property type="project" value="TreeGrafter"/>
</dbReference>
<dbReference type="Pfam" id="PF00595">
    <property type="entry name" value="PDZ"/>
    <property type="match status" value="1"/>
</dbReference>
<dbReference type="GO" id="GO:0019722">
    <property type="term" value="P:calcium-mediated signaling"/>
    <property type="evidence" value="ECO:0007669"/>
    <property type="project" value="TreeGrafter"/>
</dbReference>
<evidence type="ECO:0000256" key="10">
    <source>
        <dbReference type="ARBA" id="ARBA00023212"/>
    </source>
</evidence>
<dbReference type="GO" id="GO:0015629">
    <property type="term" value="C:actin cytoskeleton"/>
    <property type="evidence" value="ECO:0007669"/>
    <property type="project" value="TreeGrafter"/>
</dbReference>
<dbReference type="InterPro" id="IPR036034">
    <property type="entry name" value="PDZ_sf"/>
</dbReference>
<keyword evidence="5" id="KW-0221">Differentiation</keyword>
<dbReference type="AlphaFoldDB" id="A0A4Z2I2V6"/>
<dbReference type="PROSITE" id="PS50106">
    <property type="entry name" value="PDZ"/>
    <property type="match status" value="1"/>
</dbReference>
<dbReference type="GO" id="GO:0031175">
    <property type="term" value="P:neuron projection development"/>
    <property type="evidence" value="ECO:0007669"/>
    <property type="project" value="TreeGrafter"/>
</dbReference>
<reference evidence="14 15" key="1">
    <citation type="submission" date="2019-03" db="EMBL/GenBank/DDBJ databases">
        <title>First draft genome of Liparis tanakae, snailfish: a comprehensive survey of snailfish specific genes.</title>
        <authorList>
            <person name="Kim W."/>
            <person name="Song I."/>
            <person name="Jeong J.-H."/>
            <person name="Kim D."/>
            <person name="Kim S."/>
            <person name="Ryu S."/>
            <person name="Song J.Y."/>
            <person name="Lee S.K."/>
        </authorList>
    </citation>
    <scope>NUCLEOTIDE SEQUENCE [LARGE SCALE GENOMIC DNA]</scope>
    <source>
        <tissue evidence="14">Muscle</tissue>
    </source>
</reference>
<protein>
    <submittedName>
        <fullName evidence="14">Neurabin-1</fullName>
    </submittedName>
</protein>
<evidence type="ECO:0000256" key="12">
    <source>
        <dbReference type="SAM" id="Coils"/>
    </source>
</evidence>
<evidence type="ECO:0000256" key="1">
    <source>
        <dbReference type="ARBA" id="ARBA00004245"/>
    </source>
</evidence>
<dbReference type="Proteomes" id="UP000314294">
    <property type="component" value="Unassembled WGS sequence"/>
</dbReference>
<dbReference type="OrthoDB" id="62701at2759"/>
<accession>A0A4Z2I2V6</accession>
<dbReference type="InterPro" id="IPR001478">
    <property type="entry name" value="PDZ"/>
</dbReference>
<sequence length="130" mass="14258">MFLDEDGLGISIIGMGVGADAGLEKLGIFVKTVIEGGAAERDARIKVNDQIVEVDGTSLVGVTQSFAATVLRNTSGVVRFVIGRERPGQQSEVATLIQQTLEQERRQRELLEQQYAQYDADDDEDKIIIY</sequence>
<keyword evidence="9" id="KW-0009">Actin-binding</keyword>
<evidence type="ECO:0000256" key="3">
    <source>
        <dbReference type="ARBA" id="ARBA00022490"/>
    </source>
</evidence>
<evidence type="ECO:0000256" key="11">
    <source>
        <dbReference type="ARBA" id="ARBA00034103"/>
    </source>
</evidence>
<comment type="caution">
    <text evidence="14">The sequence shown here is derived from an EMBL/GenBank/DDBJ whole genome shotgun (WGS) entry which is preliminary data.</text>
</comment>
<keyword evidence="3" id="KW-0963">Cytoplasm</keyword>
<dbReference type="PANTHER" id="PTHR16154:SF22">
    <property type="entry name" value="NEURABIN-1"/>
    <property type="match status" value="1"/>
</dbReference>
<evidence type="ECO:0000256" key="9">
    <source>
        <dbReference type="ARBA" id="ARBA00023203"/>
    </source>
</evidence>
<gene>
    <name evidence="14" type="primary">PPP1R9A_4</name>
    <name evidence="14" type="ORF">EYF80_017588</name>
</gene>
<evidence type="ECO:0000256" key="6">
    <source>
        <dbReference type="ARBA" id="ARBA00022902"/>
    </source>
</evidence>
<feature type="domain" description="PDZ" evidence="13">
    <location>
        <begin position="1"/>
        <end position="86"/>
    </location>
</feature>
<dbReference type="PANTHER" id="PTHR16154">
    <property type="entry name" value="NEURABIN"/>
    <property type="match status" value="1"/>
</dbReference>
<evidence type="ECO:0000259" key="13">
    <source>
        <dbReference type="PROSITE" id="PS50106"/>
    </source>
</evidence>
<keyword evidence="2" id="KW-0217">Developmental protein</keyword>
<dbReference type="EMBL" id="SRLO01000141">
    <property type="protein sequence ID" value="TNN72160.1"/>
    <property type="molecule type" value="Genomic_DNA"/>
</dbReference>
<dbReference type="FunFam" id="2.30.42.10:FF:000010">
    <property type="entry name" value="Neurabin-1 isoform 1"/>
    <property type="match status" value="1"/>
</dbReference>
<keyword evidence="8 12" id="KW-0175">Coiled coil</keyword>
<organism evidence="14 15">
    <name type="scientific">Liparis tanakae</name>
    <name type="common">Tanaka's snailfish</name>
    <dbReference type="NCBI Taxonomy" id="230148"/>
    <lineage>
        <taxon>Eukaryota</taxon>
        <taxon>Metazoa</taxon>
        <taxon>Chordata</taxon>
        <taxon>Craniata</taxon>
        <taxon>Vertebrata</taxon>
        <taxon>Euteleostomi</taxon>
        <taxon>Actinopterygii</taxon>
        <taxon>Neopterygii</taxon>
        <taxon>Teleostei</taxon>
        <taxon>Neoteleostei</taxon>
        <taxon>Acanthomorphata</taxon>
        <taxon>Eupercaria</taxon>
        <taxon>Perciformes</taxon>
        <taxon>Cottioidei</taxon>
        <taxon>Cottales</taxon>
        <taxon>Liparidae</taxon>
        <taxon>Liparis</taxon>
    </lineage>
</organism>
<feature type="coiled-coil region" evidence="12">
    <location>
        <begin position="94"/>
        <end position="121"/>
    </location>
</feature>
<keyword evidence="15" id="KW-1185">Reference proteome</keyword>